<evidence type="ECO:0000256" key="1">
    <source>
        <dbReference type="SAM" id="MobiDB-lite"/>
    </source>
</evidence>
<name>W4FE13_APHAT</name>
<reference evidence="2" key="1">
    <citation type="submission" date="2013-12" db="EMBL/GenBank/DDBJ databases">
        <title>The Genome Sequence of Aphanomyces astaci APO3.</title>
        <authorList>
            <consortium name="The Broad Institute Genomics Platform"/>
            <person name="Russ C."/>
            <person name="Tyler B."/>
            <person name="van West P."/>
            <person name="Dieguez-Uribeondo J."/>
            <person name="Young S.K."/>
            <person name="Zeng Q."/>
            <person name="Gargeya S."/>
            <person name="Fitzgerald M."/>
            <person name="Abouelleil A."/>
            <person name="Alvarado L."/>
            <person name="Chapman S.B."/>
            <person name="Gainer-Dewar J."/>
            <person name="Goldberg J."/>
            <person name="Griggs A."/>
            <person name="Gujja S."/>
            <person name="Hansen M."/>
            <person name="Howarth C."/>
            <person name="Imamovic A."/>
            <person name="Ireland A."/>
            <person name="Larimer J."/>
            <person name="McCowan C."/>
            <person name="Murphy C."/>
            <person name="Pearson M."/>
            <person name="Poon T.W."/>
            <person name="Priest M."/>
            <person name="Roberts A."/>
            <person name="Saif S."/>
            <person name="Shea T."/>
            <person name="Sykes S."/>
            <person name="Wortman J."/>
            <person name="Nusbaum C."/>
            <person name="Birren B."/>
        </authorList>
    </citation>
    <scope>NUCLEOTIDE SEQUENCE [LARGE SCALE GENOMIC DNA]</scope>
    <source>
        <strain evidence="2">APO3</strain>
    </source>
</reference>
<dbReference type="RefSeq" id="XP_009844772.1">
    <property type="nucleotide sequence ID" value="XM_009846470.1"/>
</dbReference>
<dbReference type="VEuPathDB" id="FungiDB:H257_17607"/>
<gene>
    <name evidence="2" type="ORF">H257_17607</name>
</gene>
<dbReference type="AlphaFoldDB" id="W4FE13"/>
<dbReference type="STRING" id="112090.W4FE13"/>
<organism evidence="2">
    <name type="scientific">Aphanomyces astaci</name>
    <name type="common">Crayfish plague agent</name>
    <dbReference type="NCBI Taxonomy" id="112090"/>
    <lineage>
        <taxon>Eukaryota</taxon>
        <taxon>Sar</taxon>
        <taxon>Stramenopiles</taxon>
        <taxon>Oomycota</taxon>
        <taxon>Saprolegniomycetes</taxon>
        <taxon>Saprolegniales</taxon>
        <taxon>Verrucalvaceae</taxon>
        <taxon>Aphanomyces</taxon>
    </lineage>
</organism>
<evidence type="ECO:0000313" key="2">
    <source>
        <dbReference type="EMBL" id="ETV65720.1"/>
    </source>
</evidence>
<sequence length="1009" mass="110417">MSMEVMSDTPDITMHCWPLGEIEVLDYCILKPSATIANLHARVMSFLACSNPPPSTAWVPPVVITVGDTVYLFLINLDVRRVDLLQSLSIDLTEVEHGSWRKSDGTDLPTSIRKVLLAAVEQQVGDWMVQHSLISWGKRANGDDGLVVNGEPTFEFRTLSSNRKDNWNTLRETAGDARWWFRLKVALSTPSQLVVSIVPSSSNQDWTTQNDALMRLHGVSQLADVWAVADTFSCDDALPRLVEKEKPRLKRVRDDTSPQNPVDVSKEVTDEFETDFDKDDDDNSQDNVVDKKHTPLLGQFDPDDEFLVPVAPELPSKGRQVCVEFPLQSGALPGLKRARKVQPFVRKLKKASKKADDPLSRVKFVNLEHATPSVPLREPATAHPLNLNKQALEWLARDVKAELSASKRTTSQSLGVATFTADVYKPAAHSSPRRYMHTKAIVPPSRIQQPTPDFREVDSRASPQSALPPCVVDVKVGGGARWLAKAAVVSWQTHQANGHDDTTSEHQLGVLTSLVEPHLSSLSHLYGAAPSHWLNAQEYLSHVTTQPPNGPLETHVLTPPSFVASKADSSHVALPPSLLPEWTLRSCAPIGGPKPVRLAVICPHSSGDWIATLSHMYMASLRTSYINASLGTFNDVDHETHKNALVIVNKSDDAADPFKTYREAVTDLGRTAFDTTASIFVVAPFGSKFSHRVTDFLGAISSQLDGWQPSFQVVYVEELVETCVHVQPTYFREQSFALYDRLYEPLPAGLAADAYACLPHGVTKKMYHLADPSAAFHVFLGYGLANGWLLSALVTSNGGVMATDAVFIDAPDLRAEDIALLVDKVLHFAALGRDQDAPAAVVATNALARINDRERAIWHDVWESKAIGDTQPVVVNQWVLSSAAVDGDLGWTNRQDADISRAVAVHDAGLIVPSKPANVHGLDRLSAAPNIVQLHVEAILGLSSAKVDGIPVGVTVEILKCFHDLAWLTVHPTTLRQASALPVHLFAVQNMLSLVAPRPTADKTIAHTK</sequence>
<dbReference type="GeneID" id="20819603"/>
<accession>W4FE13</accession>
<dbReference type="OrthoDB" id="103819at2759"/>
<proteinExistence type="predicted"/>
<protein>
    <submittedName>
        <fullName evidence="2">Uncharacterized protein</fullName>
    </submittedName>
</protein>
<feature type="region of interest" description="Disordered" evidence="1">
    <location>
        <begin position="249"/>
        <end position="297"/>
    </location>
</feature>
<dbReference type="EMBL" id="KI913225">
    <property type="protein sequence ID" value="ETV65720.1"/>
    <property type="molecule type" value="Genomic_DNA"/>
</dbReference>
<feature type="compositionally biased region" description="Acidic residues" evidence="1">
    <location>
        <begin position="270"/>
        <end position="284"/>
    </location>
</feature>